<dbReference type="EMBL" id="NFLC01000009">
    <property type="protein sequence ID" value="OUQ10446.1"/>
    <property type="molecule type" value="Genomic_DNA"/>
</dbReference>
<sequence length="84" mass="10156">MTTEYLDPIHSLKIIQILGAYSKLYNKWFYNILCWWKIEGDFLLTLFLRFNSKRDSLLVKFSRPKRHPTKGVSQWIIILENYSD</sequence>
<protein>
    <submittedName>
        <fullName evidence="1">Uncharacterized protein</fullName>
    </submittedName>
</protein>
<accession>A0A1Y4QYN5</accession>
<dbReference type="AlphaFoldDB" id="A0A1Y4QYN5"/>
<evidence type="ECO:0000313" key="2">
    <source>
        <dbReference type="Proteomes" id="UP000196074"/>
    </source>
</evidence>
<proteinExistence type="predicted"/>
<reference evidence="2" key="1">
    <citation type="submission" date="2017-04" db="EMBL/GenBank/DDBJ databases">
        <title>Function of individual gut microbiota members based on whole genome sequencing of pure cultures obtained from chicken caecum.</title>
        <authorList>
            <person name="Medvecky M."/>
            <person name="Cejkova D."/>
            <person name="Polansky O."/>
            <person name="Karasova D."/>
            <person name="Kubasova T."/>
            <person name="Cizek A."/>
            <person name="Rychlik I."/>
        </authorList>
    </citation>
    <scope>NUCLEOTIDE SEQUENCE [LARGE SCALE GENOMIC DNA]</scope>
    <source>
        <strain evidence="2">An144</strain>
    </source>
</reference>
<evidence type="ECO:0000313" key="1">
    <source>
        <dbReference type="EMBL" id="OUQ10446.1"/>
    </source>
</evidence>
<gene>
    <name evidence="1" type="ORF">B5E88_05640</name>
</gene>
<organism evidence="1 2">
    <name type="scientific">Enterococcus cecorum</name>
    <dbReference type="NCBI Taxonomy" id="44008"/>
    <lineage>
        <taxon>Bacteria</taxon>
        <taxon>Bacillati</taxon>
        <taxon>Bacillota</taxon>
        <taxon>Bacilli</taxon>
        <taxon>Lactobacillales</taxon>
        <taxon>Enterococcaceae</taxon>
        <taxon>Enterococcus</taxon>
    </lineage>
</organism>
<dbReference type="Proteomes" id="UP000196074">
    <property type="component" value="Unassembled WGS sequence"/>
</dbReference>
<name>A0A1Y4QYN5_9ENTE</name>
<comment type="caution">
    <text evidence="1">The sequence shown here is derived from an EMBL/GenBank/DDBJ whole genome shotgun (WGS) entry which is preliminary data.</text>
</comment>